<reference evidence="5 6" key="1">
    <citation type="submission" date="2016-07" db="EMBL/GenBank/DDBJ databases">
        <authorList>
            <person name="Lefevre C.T."/>
        </authorList>
    </citation>
    <scope>NUCLEOTIDE SEQUENCE [LARGE SCALE GENOMIC DNA]</scope>
    <source>
        <strain evidence="5">PR1</strain>
    </source>
</reference>
<dbReference type="InterPro" id="IPR002068">
    <property type="entry name" value="A-crystallin/Hsp20_dom"/>
</dbReference>
<proteinExistence type="inferred from homology"/>
<comment type="similarity">
    <text evidence="2 3">Belongs to the small heat shock protein (HSP20) family.</text>
</comment>
<feature type="domain" description="SHSP" evidence="4">
    <location>
        <begin position="32"/>
        <end position="144"/>
    </location>
</feature>
<dbReference type="SUPFAM" id="SSF49764">
    <property type="entry name" value="HSP20-like chaperones"/>
    <property type="match status" value="1"/>
</dbReference>
<keyword evidence="1 5" id="KW-0346">Stress response</keyword>
<sequence length="155" mass="17299">MDMRTFDLTPLLRSSVGFDRLQHALETAQRVDHAANAYPPYDIEVSGEDSYRISLAVAGFAQDDIEITANENSLEIAALAKTDETEGKEYLHRGIARRAFERRFELADHVKVVGASMENGLLNVDLVREIPQSLKPRKIEISTQTTPTLENKDAA</sequence>
<evidence type="ECO:0000313" key="5">
    <source>
        <dbReference type="EMBL" id="SCA56778.1"/>
    </source>
</evidence>
<accession>A0A1C3RHM1</accession>
<dbReference type="CDD" id="cd06470">
    <property type="entry name" value="ACD_IbpA-B_like"/>
    <property type="match status" value="1"/>
</dbReference>
<dbReference type="Gene3D" id="2.60.40.790">
    <property type="match status" value="1"/>
</dbReference>
<protein>
    <submittedName>
        <fullName evidence="5">Heat shock chaperone</fullName>
    </submittedName>
</protein>
<dbReference type="STRING" id="1867952.MTBPR1_30148"/>
<keyword evidence="6" id="KW-1185">Reference proteome</keyword>
<evidence type="ECO:0000313" key="6">
    <source>
        <dbReference type="Proteomes" id="UP000231658"/>
    </source>
</evidence>
<gene>
    <name evidence="5" type="primary">ibpA</name>
    <name evidence="5" type="ORF">MTBPR1_30148</name>
</gene>
<dbReference type="Pfam" id="PF00011">
    <property type="entry name" value="HSP20"/>
    <property type="match status" value="1"/>
</dbReference>
<dbReference type="EMBL" id="FLYE01000023">
    <property type="protein sequence ID" value="SCA56778.1"/>
    <property type="molecule type" value="Genomic_DNA"/>
</dbReference>
<dbReference type="PANTHER" id="PTHR47062:SF1">
    <property type="entry name" value="SMALL HEAT SHOCK PROTEIN IBPA"/>
    <property type="match status" value="1"/>
</dbReference>
<dbReference type="Proteomes" id="UP000231658">
    <property type="component" value="Unassembled WGS sequence"/>
</dbReference>
<organism evidence="5 6">
    <name type="scientific">Candidatus Terasakiella magnetica</name>
    <dbReference type="NCBI Taxonomy" id="1867952"/>
    <lineage>
        <taxon>Bacteria</taxon>
        <taxon>Pseudomonadati</taxon>
        <taxon>Pseudomonadota</taxon>
        <taxon>Alphaproteobacteria</taxon>
        <taxon>Rhodospirillales</taxon>
        <taxon>Terasakiellaceae</taxon>
        <taxon>Terasakiella</taxon>
    </lineage>
</organism>
<dbReference type="PANTHER" id="PTHR47062">
    <property type="match status" value="1"/>
</dbReference>
<evidence type="ECO:0000256" key="1">
    <source>
        <dbReference type="ARBA" id="ARBA00023016"/>
    </source>
</evidence>
<dbReference type="InterPro" id="IPR008978">
    <property type="entry name" value="HSP20-like_chaperone"/>
</dbReference>
<dbReference type="PROSITE" id="PS01031">
    <property type="entry name" value="SHSP"/>
    <property type="match status" value="1"/>
</dbReference>
<evidence type="ECO:0000259" key="4">
    <source>
        <dbReference type="PROSITE" id="PS01031"/>
    </source>
</evidence>
<name>A0A1C3RHM1_9PROT</name>
<evidence type="ECO:0000256" key="2">
    <source>
        <dbReference type="PROSITE-ProRule" id="PRU00285"/>
    </source>
</evidence>
<evidence type="ECO:0000256" key="3">
    <source>
        <dbReference type="RuleBase" id="RU003616"/>
    </source>
</evidence>
<dbReference type="AlphaFoldDB" id="A0A1C3RHM1"/>
<dbReference type="InterPro" id="IPR037913">
    <property type="entry name" value="ACD_IbpA/B"/>
</dbReference>